<organism evidence="2 3">
    <name type="scientific">Rhynocoris fuscipes</name>
    <dbReference type="NCBI Taxonomy" id="488301"/>
    <lineage>
        <taxon>Eukaryota</taxon>
        <taxon>Metazoa</taxon>
        <taxon>Ecdysozoa</taxon>
        <taxon>Arthropoda</taxon>
        <taxon>Hexapoda</taxon>
        <taxon>Insecta</taxon>
        <taxon>Pterygota</taxon>
        <taxon>Neoptera</taxon>
        <taxon>Paraneoptera</taxon>
        <taxon>Hemiptera</taxon>
        <taxon>Heteroptera</taxon>
        <taxon>Panheteroptera</taxon>
        <taxon>Cimicomorpha</taxon>
        <taxon>Reduviidae</taxon>
        <taxon>Harpactorinae</taxon>
        <taxon>Harpactorini</taxon>
        <taxon>Rhynocoris</taxon>
    </lineage>
</organism>
<evidence type="ECO:0000313" key="3">
    <source>
        <dbReference type="Proteomes" id="UP001461498"/>
    </source>
</evidence>
<evidence type="ECO:0000256" key="1">
    <source>
        <dbReference type="SAM" id="MobiDB-lite"/>
    </source>
</evidence>
<reference evidence="2 3" key="1">
    <citation type="submission" date="2022-12" db="EMBL/GenBank/DDBJ databases">
        <title>Chromosome-level genome assembly of true bugs.</title>
        <authorList>
            <person name="Ma L."/>
            <person name="Li H."/>
        </authorList>
    </citation>
    <scope>NUCLEOTIDE SEQUENCE [LARGE SCALE GENOMIC DNA]</scope>
    <source>
        <strain evidence="2">Lab_2022b</strain>
    </source>
</reference>
<dbReference type="EMBL" id="JAPXFL010000002">
    <property type="protein sequence ID" value="KAK9510403.1"/>
    <property type="molecule type" value="Genomic_DNA"/>
</dbReference>
<accession>A0AAW1DHT9</accession>
<evidence type="ECO:0000313" key="2">
    <source>
        <dbReference type="EMBL" id="KAK9510403.1"/>
    </source>
</evidence>
<proteinExistence type="predicted"/>
<comment type="caution">
    <text evidence="2">The sequence shown here is derived from an EMBL/GenBank/DDBJ whole genome shotgun (WGS) entry which is preliminary data.</text>
</comment>
<feature type="compositionally biased region" description="Low complexity" evidence="1">
    <location>
        <begin position="103"/>
        <end position="118"/>
    </location>
</feature>
<dbReference type="Proteomes" id="UP001461498">
    <property type="component" value="Unassembled WGS sequence"/>
</dbReference>
<sequence>MEIYGELFKGNIPLHLCNLHLSEDDMLRGCEDALKSRDQQLKFFASTKAKRGCDSEFLERHLPTSQPRVFGQAEGYYWGYYGLRIVWSKYSEVVYRRSKGPQSSSTTLDTHLDTPSPG</sequence>
<name>A0AAW1DHT9_9HEMI</name>
<gene>
    <name evidence="2" type="ORF">O3M35_005198</name>
</gene>
<feature type="region of interest" description="Disordered" evidence="1">
    <location>
        <begin position="98"/>
        <end position="118"/>
    </location>
</feature>
<keyword evidence="3" id="KW-1185">Reference proteome</keyword>
<protein>
    <submittedName>
        <fullName evidence="2">Uncharacterized protein</fullName>
    </submittedName>
</protein>
<dbReference type="AlphaFoldDB" id="A0AAW1DHT9"/>